<dbReference type="PANTHER" id="PTHR43802">
    <property type="entry name" value="ENOYL-COA HYDRATASE"/>
    <property type="match status" value="1"/>
</dbReference>
<dbReference type="GO" id="GO:0004300">
    <property type="term" value="F:enoyl-CoA hydratase activity"/>
    <property type="evidence" value="ECO:0007669"/>
    <property type="project" value="UniProtKB-EC"/>
</dbReference>
<sequence>MVLLVDVRDKVALMTLNRPEARNALSPDLAAAIPEAVAELDARPDVAAIVMTGADPAFCAGFDLKRLATTGTSRAERNTSAEPPPYWGPFPPHTTPIIGAVNGPAVTGGFELALGCDFLIASERARFADTHARVGLMPGWGLTIRLPQLIGPARALQMSVTGEFVDGRRACDWGLVNEVVPHDELLPRAMDIARQIADIPAVYVTEVRDMYREMAELDGDAAYAREHTRARAWMDNRFDQARLAEVRQGIVDRGRTFVADTAADGTTDPQPQEA</sequence>
<comment type="caution">
    <text evidence="2">The sequence shown here is derived from an EMBL/GenBank/DDBJ whole genome shotgun (WGS) entry which is preliminary data.</text>
</comment>
<comment type="similarity">
    <text evidence="1">Belongs to the enoyl-CoA hydratase/isomerase family.</text>
</comment>
<dbReference type="RefSeq" id="WP_358361062.1">
    <property type="nucleotide sequence ID" value="NZ_JBEZFP010000112.1"/>
</dbReference>
<dbReference type="InterPro" id="IPR029045">
    <property type="entry name" value="ClpP/crotonase-like_dom_sf"/>
</dbReference>
<accession>A0ABV3DQW7</accession>
<evidence type="ECO:0000313" key="2">
    <source>
        <dbReference type="EMBL" id="MEU8138149.1"/>
    </source>
</evidence>
<gene>
    <name evidence="2" type="ORF">AB0C36_32155</name>
</gene>
<dbReference type="EMBL" id="JBEZFP010000112">
    <property type="protein sequence ID" value="MEU8138149.1"/>
    <property type="molecule type" value="Genomic_DNA"/>
</dbReference>
<organism evidence="2 3">
    <name type="scientific">Streptodolium elevatio</name>
    <dbReference type="NCBI Taxonomy" id="3157996"/>
    <lineage>
        <taxon>Bacteria</taxon>
        <taxon>Bacillati</taxon>
        <taxon>Actinomycetota</taxon>
        <taxon>Actinomycetes</taxon>
        <taxon>Kitasatosporales</taxon>
        <taxon>Streptomycetaceae</taxon>
        <taxon>Streptodolium</taxon>
    </lineage>
</organism>
<dbReference type="EC" id="4.2.1.17" evidence="2"/>
<dbReference type="PANTHER" id="PTHR43802:SF1">
    <property type="entry name" value="IP11341P-RELATED"/>
    <property type="match status" value="1"/>
</dbReference>
<dbReference type="InterPro" id="IPR001753">
    <property type="entry name" value="Enoyl-CoA_hydra/iso"/>
</dbReference>
<protein>
    <submittedName>
        <fullName evidence="2">Enoyl-CoA hydratase</fullName>
        <ecNumber evidence="2">4.2.1.17</ecNumber>
    </submittedName>
</protein>
<dbReference type="Pfam" id="PF00378">
    <property type="entry name" value="ECH_1"/>
    <property type="match status" value="1"/>
</dbReference>
<dbReference type="CDD" id="cd06558">
    <property type="entry name" value="crotonase-like"/>
    <property type="match status" value="1"/>
</dbReference>
<dbReference type="Gene3D" id="3.90.226.10">
    <property type="entry name" value="2-enoyl-CoA Hydratase, Chain A, domain 1"/>
    <property type="match status" value="1"/>
</dbReference>
<keyword evidence="2" id="KW-0456">Lyase</keyword>
<dbReference type="SUPFAM" id="SSF52096">
    <property type="entry name" value="ClpP/crotonase"/>
    <property type="match status" value="1"/>
</dbReference>
<name>A0ABV3DQW7_9ACTN</name>
<evidence type="ECO:0000313" key="3">
    <source>
        <dbReference type="Proteomes" id="UP001551482"/>
    </source>
</evidence>
<evidence type="ECO:0000256" key="1">
    <source>
        <dbReference type="ARBA" id="ARBA00005254"/>
    </source>
</evidence>
<proteinExistence type="inferred from homology"/>
<dbReference type="NCBIfam" id="NF004840">
    <property type="entry name" value="PRK06190.1"/>
    <property type="match status" value="1"/>
</dbReference>
<keyword evidence="3" id="KW-1185">Reference proteome</keyword>
<reference evidence="2 3" key="1">
    <citation type="submission" date="2024-06" db="EMBL/GenBank/DDBJ databases">
        <title>The Natural Products Discovery Center: Release of the First 8490 Sequenced Strains for Exploring Actinobacteria Biosynthetic Diversity.</title>
        <authorList>
            <person name="Kalkreuter E."/>
            <person name="Kautsar S.A."/>
            <person name="Yang D."/>
            <person name="Bader C.D."/>
            <person name="Teijaro C.N."/>
            <person name="Fluegel L."/>
            <person name="Davis C.M."/>
            <person name="Simpson J.R."/>
            <person name="Lauterbach L."/>
            <person name="Steele A.D."/>
            <person name="Gui C."/>
            <person name="Meng S."/>
            <person name="Li G."/>
            <person name="Viehrig K."/>
            <person name="Ye F."/>
            <person name="Su P."/>
            <person name="Kiefer A.F."/>
            <person name="Nichols A."/>
            <person name="Cepeda A.J."/>
            <person name="Yan W."/>
            <person name="Fan B."/>
            <person name="Jiang Y."/>
            <person name="Adhikari A."/>
            <person name="Zheng C.-J."/>
            <person name="Schuster L."/>
            <person name="Cowan T.M."/>
            <person name="Smanski M.J."/>
            <person name="Chevrette M.G."/>
            <person name="De Carvalho L.P.S."/>
            <person name="Shen B."/>
        </authorList>
    </citation>
    <scope>NUCLEOTIDE SEQUENCE [LARGE SCALE GENOMIC DNA]</scope>
    <source>
        <strain evidence="2 3">NPDC048946</strain>
    </source>
</reference>
<dbReference type="Proteomes" id="UP001551482">
    <property type="component" value="Unassembled WGS sequence"/>
</dbReference>